<gene>
    <name evidence="1" type="primary">Maob</name>
    <name evidence="1" type="ORF">PHOROB_LOCUS3616</name>
</gene>
<sequence length="42" mass="4711">MSNKYDVIVVGGGISVSPWPQVGDWKRVEGLVLDFELFLQEC</sequence>
<keyword evidence="2" id="KW-1185">Reference proteome</keyword>
<protein>
    <submittedName>
        <fullName evidence="1">Maob protein</fullName>
    </submittedName>
</protein>
<comment type="caution">
    <text evidence="1">The sequence shown here is derived from an EMBL/GenBank/DDBJ whole genome shotgun (WGS) entry which is preliminary data.</text>
</comment>
<evidence type="ECO:0000313" key="1">
    <source>
        <dbReference type="EMBL" id="CAH6780210.1"/>
    </source>
</evidence>
<evidence type="ECO:0000313" key="2">
    <source>
        <dbReference type="Proteomes" id="UP001152836"/>
    </source>
</evidence>
<dbReference type="AlphaFoldDB" id="A0AAU9YZX7"/>
<accession>A0AAU9YZX7</accession>
<dbReference type="EMBL" id="CALSGD010000885">
    <property type="protein sequence ID" value="CAH6780210.1"/>
    <property type="molecule type" value="Genomic_DNA"/>
</dbReference>
<proteinExistence type="predicted"/>
<organism evidence="1 2">
    <name type="scientific">Phodopus roborovskii</name>
    <name type="common">Roborovski's desert hamster</name>
    <name type="synonym">Cricetulus roborovskii</name>
    <dbReference type="NCBI Taxonomy" id="109678"/>
    <lineage>
        <taxon>Eukaryota</taxon>
        <taxon>Metazoa</taxon>
        <taxon>Chordata</taxon>
        <taxon>Craniata</taxon>
        <taxon>Vertebrata</taxon>
        <taxon>Euteleostomi</taxon>
        <taxon>Mammalia</taxon>
        <taxon>Eutheria</taxon>
        <taxon>Euarchontoglires</taxon>
        <taxon>Glires</taxon>
        <taxon>Rodentia</taxon>
        <taxon>Myomorpha</taxon>
        <taxon>Muroidea</taxon>
        <taxon>Cricetidae</taxon>
        <taxon>Cricetinae</taxon>
        <taxon>Phodopus</taxon>
    </lineage>
</organism>
<reference evidence="1" key="1">
    <citation type="submission" date="2022-06" db="EMBL/GenBank/DDBJ databases">
        <authorList>
            <person name="Andreotti S."/>
            <person name="Wyler E."/>
        </authorList>
    </citation>
    <scope>NUCLEOTIDE SEQUENCE</scope>
</reference>
<dbReference type="Proteomes" id="UP001152836">
    <property type="component" value="Unassembled WGS sequence"/>
</dbReference>
<name>A0AAU9YZX7_PHORO</name>